<organism evidence="5 6">
    <name type="scientific">Dactylonectria estremocensis</name>
    <dbReference type="NCBI Taxonomy" id="1079267"/>
    <lineage>
        <taxon>Eukaryota</taxon>
        <taxon>Fungi</taxon>
        <taxon>Dikarya</taxon>
        <taxon>Ascomycota</taxon>
        <taxon>Pezizomycotina</taxon>
        <taxon>Sordariomycetes</taxon>
        <taxon>Hypocreomycetidae</taxon>
        <taxon>Hypocreales</taxon>
        <taxon>Nectriaceae</taxon>
        <taxon>Dactylonectria</taxon>
    </lineage>
</organism>
<dbReference type="Gene3D" id="3.10.350.10">
    <property type="entry name" value="LysM domain"/>
    <property type="match status" value="1"/>
</dbReference>
<dbReference type="PROSITE" id="PS51782">
    <property type="entry name" value="LYSM"/>
    <property type="match status" value="1"/>
</dbReference>
<protein>
    <recommendedName>
        <fullName evidence="4">LysM domain-containing protein</fullName>
    </recommendedName>
</protein>
<keyword evidence="1" id="KW-0147">Chitin-binding</keyword>
<dbReference type="SUPFAM" id="SSF54106">
    <property type="entry name" value="LysM domain"/>
    <property type="match status" value="1"/>
</dbReference>
<evidence type="ECO:0000256" key="3">
    <source>
        <dbReference type="ARBA" id="ARBA00044955"/>
    </source>
</evidence>
<dbReference type="InterPro" id="IPR036779">
    <property type="entry name" value="LysM_dom_sf"/>
</dbReference>
<dbReference type="InterPro" id="IPR052210">
    <property type="entry name" value="LysM1-like"/>
</dbReference>
<name>A0A9P9IJ07_9HYPO</name>
<dbReference type="GO" id="GO:0008061">
    <property type="term" value="F:chitin binding"/>
    <property type="evidence" value="ECO:0007669"/>
    <property type="project" value="UniProtKB-KW"/>
</dbReference>
<evidence type="ECO:0000313" key="5">
    <source>
        <dbReference type="EMBL" id="KAH7121982.1"/>
    </source>
</evidence>
<proteinExistence type="inferred from homology"/>
<keyword evidence="6" id="KW-1185">Reference proteome</keyword>
<sequence>MSDWNQSCFTDPTIGENYNVVIAAFPNVTDLSDLVASDLCSYCNVKSFSMLQADAYSDVYEENWASSYEYVATQCNLTMDNINAAASAFNITARDGTTNSCMSGNTYTTKQGDSCDSIALSRGVSAATLYYINPNNFYCSDITAGTSLCLPLTSEILCTVRDNNPCVSIEVDSDMVTDELLSYNYSQVTWNCTNLQDPNPYWGTTLWVSTPGGNYTGQPPNTTTGGSQVVDPPSGVTVDNCTTFDCGRWYTKDGSLTCVEICIAYLIAINRFTAANPSLSKMACDADLVMGDAYCIDPLDGWDWVP</sequence>
<comment type="similarity">
    <text evidence="3">Belongs to the secreted LysM effector family.</text>
</comment>
<evidence type="ECO:0000313" key="6">
    <source>
        <dbReference type="Proteomes" id="UP000717696"/>
    </source>
</evidence>
<evidence type="ECO:0000259" key="4">
    <source>
        <dbReference type="PROSITE" id="PS51782"/>
    </source>
</evidence>
<dbReference type="CDD" id="cd00118">
    <property type="entry name" value="LysM"/>
    <property type="match status" value="1"/>
</dbReference>
<dbReference type="AlphaFoldDB" id="A0A9P9IJ07"/>
<feature type="domain" description="LysM" evidence="4">
    <location>
        <begin position="105"/>
        <end position="150"/>
    </location>
</feature>
<dbReference type="Pfam" id="PF01476">
    <property type="entry name" value="LysM"/>
    <property type="match status" value="1"/>
</dbReference>
<dbReference type="PANTHER" id="PTHR34997">
    <property type="entry name" value="AM15"/>
    <property type="match status" value="1"/>
</dbReference>
<dbReference type="Proteomes" id="UP000717696">
    <property type="component" value="Unassembled WGS sequence"/>
</dbReference>
<reference evidence="5" key="1">
    <citation type="journal article" date="2021" name="Nat. Commun.">
        <title>Genetic determinants of endophytism in the Arabidopsis root mycobiome.</title>
        <authorList>
            <person name="Mesny F."/>
            <person name="Miyauchi S."/>
            <person name="Thiergart T."/>
            <person name="Pickel B."/>
            <person name="Atanasova L."/>
            <person name="Karlsson M."/>
            <person name="Huettel B."/>
            <person name="Barry K.W."/>
            <person name="Haridas S."/>
            <person name="Chen C."/>
            <person name="Bauer D."/>
            <person name="Andreopoulos W."/>
            <person name="Pangilinan J."/>
            <person name="LaButti K."/>
            <person name="Riley R."/>
            <person name="Lipzen A."/>
            <person name="Clum A."/>
            <person name="Drula E."/>
            <person name="Henrissat B."/>
            <person name="Kohler A."/>
            <person name="Grigoriev I.V."/>
            <person name="Martin F.M."/>
            <person name="Hacquard S."/>
        </authorList>
    </citation>
    <scope>NUCLEOTIDE SEQUENCE</scope>
    <source>
        <strain evidence="5">MPI-CAGE-AT-0021</strain>
    </source>
</reference>
<keyword evidence="2" id="KW-0843">Virulence</keyword>
<dbReference type="InterPro" id="IPR018392">
    <property type="entry name" value="LysM"/>
</dbReference>
<dbReference type="OrthoDB" id="5985073at2759"/>
<accession>A0A9P9IJ07</accession>
<evidence type="ECO:0000256" key="2">
    <source>
        <dbReference type="ARBA" id="ARBA00023026"/>
    </source>
</evidence>
<gene>
    <name evidence="5" type="ORF">B0J13DRAFT_531642</name>
</gene>
<dbReference type="PANTHER" id="PTHR34997:SF16">
    <property type="entry name" value="LYSM DOMAIN-CONTAINING PROTEIN"/>
    <property type="match status" value="1"/>
</dbReference>
<dbReference type="EMBL" id="JAGMUU010000026">
    <property type="protein sequence ID" value="KAH7121982.1"/>
    <property type="molecule type" value="Genomic_DNA"/>
</dbReference>
<comment type="caution">
    <text evidence="5">The sequence shown here is derived from an EMBL/GenBank/DDBJ whole genome shotgun (WGS) entry which is preliminary data.</text>
</comment>
<evidence type="ECO:0000256" key="1">
    <source>
        <dbReference type="ARBA" id="ARBA00022669"/>
    </source>
</evidence>
<dbReference type="SMART" id="SM00257">
    <property type="entry name" value="LysM"/>
    <property type="match status" value="1"/>
</dbReference>